<evidence type="ECO:0000313" key="2">
    <source>
        <dbReference type="EMBL" id="KAF0773933.1"/>
    </source>
</evidence>
<accession>A0A6G0ZQQ1</accession>
<evidence type="ECO:0000256" key="1">
    <source>
        <dbReference type="SAM" id="Phobius"/>
    </source>
</evidence>
<keyword evidence="2" id="KW-0548">Nucleotidyltransferase</keyword>
<organism evidence="2 3">
    <name type="scientific">Aphis craccivora</name>
    <name type="common">Cowpea aphid</name>
    <dbReference type="NCBI Taxonomy" id="307492"/>
    <lineage>
        <taxon>Eukaryota</taxon>
        <taxon>Metazoa</taxon>
        <taxon>Ecdysozoa</taxon>
        <taxon>Arthropoda</taxon>
        <taxon>Hexapoda</taxon>
        <taxon>Insecta</taxon>
        <taxon>Pterygota</taxon>
        <taxon>Neoptera</taxon>
        <taxon>Paraneoptera</taxon>
        <taxon>Hemiptera</taxon>
        <taxon>Sternorrhyncha</taxon>
        <taxon>Aphidomorpha</taxon>
        <taxon>Aphidoidea</taxon>
        <taxon>Aphididae</taxon>
        <taxon>Aphidini</taxon>
        <taxon>Aphis</taxon>
        <taxon>Aphis</taxon>
    </lineage>
</organism>
<dbReference type="GO" id="GO:0003964">
    <property type="term" value="F:RNA-directed DNA polymerase activity"/>
    <property type="evidence" value="ECO:0007669"/>
    <property type="project" value="UniProtKB-KW"/>
</dbReference>
<comment type="caution">
    <text evidence="2">The sequence shown here is derived from an EMBL/GenBank/DDBJ whole genome shotgun (WGS) entry which is preliminary data.</text>
</comment>
<feature type="transmembrane region" description="Helical" evidence="1">
    <location>
        <begin position="55"/>
        <end position="74"/>
    </location>
</feature>
<keyword evidence="2" id="KW-0695">RNA-directed DNA polymerase</keyword>
<evidence type="ECO:0000313" key="3">
    <source>
        <dbReference type="Proteomes" id="UP000478052"/>
    </source>
</evidence>
<keyword evidence="1" id="KW-1133">Transmembrane helix</keyword>
<keyword evidence="3" id="KW-1185">Reference proteome</keyword>
<name>A0A6G0ZQQ1_APHCR</name>
<feature type="non-terminal residue" evidence="2">
    <location>
        <position position="119"/>
    </location>
</feature>
<keyword evidence="1" id="KW-0472">Membrane</keyword>
<keyword evidence="2" id="KW-0808">Transferase</keyword>
<keyword evidence="1" id="KW-0812">Transmembrane</keyword>
<dbReference type="Proteomes" id="UP000478052">
    <property type="component" value="Unassembled WGS sequence"/>
</dbReference>
<feature type="non-terminal residue" evidence="2">
    <location>
        <position position="1"/>
    </location>
</feature>
<reference evidence="2 3" key="1">
    <citation type="submission" date="2019-08" db="EMBL/GenBank/DDBJ databases">
        <title>Whole genome of Aphis craccivora.</title>
        <authorList>
            <person name="Voronova N.V."/>
            <person name="Shulinski R.S."/>
            <person name="Bandarenka Y.V."/>
            <person name="Zhorov D.G."/>
            <person name="Warner D."/>
        </authorList>
    </citation>
    <scope>NUCLEOTIDE SEQUENCE [LARGE SCALE GENOMIC DNA]</scope>
    <source>
        <strain evidence="2">180601</strain>
        <tissue evidence="2">Whole Body</tissue>
    </source>
</reference>
<proteinExistence type="predicted"/>
<dbReference type="AlphaFoldDB" id="A0A6G0ZQQ1"/>
<sequence>RYVTYLCISKSNKVDIITIIHKKGPTTSFSNKLIDYLETNNILFQNRFGFKLGKALAQAIGIPGSAFAFFTLCLKNSKKSITMYNVIPSSLNNIKTHNLKSQFICYADDTAICIVDNFL</sequence>
<gene>
    <name evidence="2" type="ORF">FWK35_00000454</name>
</gene>
<dbReference type="EMBL" id="VUJU01000019">
    <property type="protein sequence ID" value="KAF0773933.1"/>
    <property type="molecule type" value="Genomic_DNA"/>
</dbReference>
<protein>
    <submittedName>
        <fullName evidence="2">Reverse transcriptase domain-containing protein</fullName>
    </submittedName>
</protein>